<accession>A0A232EPX7</accession>
<dbReference type="AlphaFoldDB" id="A0A232EPX7"/>
<proteinExistence type="predicted"/>
<name>A0A232EPX7_9HYME</name>
<evidence type="ECO:0000313" key="1">
    <source>
        <dbReference type="EMBL" id="OXU20414.1"/>
    </source>
</evidence>
<gene>
    <name evidence="1" type="ORF">TSAR_002682</name>
</gene>
<evidence type="ECO:0000313" key="2">
    <source>
        <dbReference type="Proteomes" id="UP000215335"/>
    </source>
</evidence>
<comment type="caution">
    <text evidence="1">The sequence shown here is derived from an EMBL/GenBank/DDBJ whole genome shotgun (WGS) entry which is preliminary data.</text>
</comment>
<dbReference type="EMBL" id="NNAY01002868">
    <property type="protein sequence ID" value="OXU20414.1"/>
    <property type="molecule type" value="Genomic_DNA"/>
</dbReference>
<protein>
    <submittedName>
        <fullName evidence="1">Uncharacterized protein</fullName>
    </submittedName>
</protein>
<keyword evidence="2" id="KW-1185">Reference proteome</keyword>
<dbReference type="Proteomes" id="UP000215335">
    <property type="component" value="Unassembled WGS sequence"/>
</dbReference>
<organism evidence="1 2">
    <name type="scientific">Trichomalopsis sarcophagae</name>
    <dbReference type="NCBI Taxonomy" id="543379"/>
    <lineage>
        <taxon>Eukaryota</taxon>
        <taxon>Metazoa</taxon>
        <taxon>Ecdysozoa</taxon>
        <taxon>Arthropoda</taxon>
        <taxon>Hexapoda</taxon>
        <taxon>Insecta</taxon>
        <taxon>Pterygota</taxon>
        <taxon>Neoptera</taxon>
        <taxon>Endopterygota</taxon>
        <taxon>Hymenoptera</taxon>
        <taxon>Apocrita</taxon>
        <taxon>Proctotrupomorpha</taxon>
        <taxon>Chalcidoidea</taxon>
        <taxon>Pteromalidae</taxon>
        <taxon>Pteromalinae</taxon>
        <taxon>Trichomalopsis</taxon>
    </lineage>
</organism>
<sequence length="41" mass="4956">MLYWSRELTFKLFNLLHQYYAIKFGAFDQKNQLGSRVSRQG</sequence>
<reference evidence="1 2" key="1">
    <citation type="journal article" date="2017" name="Curr. Biol.">
        <title>The Evolution of Venom by Co-option of Single-Copy Genes.</title>
        <authorList>
            <person name="Martinson E.O."/>
            <person name="Mrinalini"/>
            <person name="Kelkar Y.D."/>
            <person name="Chang C.H."/>
            <person name="Werren J.H."/>
        </authorList>
    </citation>
    <scope>NUCLEOTIDE SEQUENCE [LARGE SCALE GENOMIC DNA]</scope>
    <source>
        <strain evidence="1 2">Alberta</strain>
        <tissue evidence="1">Whole body</tissue>
    </source>
</reference>